<keyword evidence="1" id="KW-1133">Transmembrane helix</keyword>
<feature type="transmembrane region" description="Helical" evidence="1">
    <location>
        <begin position="54"/>
        <end position="73"/>
    </location>
</feature>
<dbReference type="AlphaFoldDB" id="Q1K3F1"/>
<dbReference type="EMBL" id="AAEW02000002">
    <property type="protein sequence ID" value="EAT17023.1"/>
    <property type="molecule type" value="Genomic_DNA"/>
</dbReference>
<reference evidence="2" key="2">
    <citation type="submission" date="2006-05" db="EMBL/GenBank/DDBJ databases">
        <title>Sequencing of the draft genome and assembly of Desulfuromonas acetoxidans DSM 684.</title>
        <authorList>
            <consortium name="US DOE Joint Genome Institute (JGI-PGF)"/>
            <person name="Copeland A."/>
            <person name="Lucas S."/>
            <person name="Lapidus A."/>
            <person name="Barry K."/>
            <person name="Detter J.C."/>
            <person name="Glavina del Rio T."/>
            <person name="Hammon N."/>
            <person name="Israni S."/>
            <person name="Dalin E."/>
            <person name="Tice H."/>
            <person name="Bruce D."/>
            <person name="Pitluck S."/>
            <person name="Richardson P."/>
        </authorList>
    </citation>
    <scope>NUCLEOTIDE SEQUENCE [LARGE SCALE GENOMIC DNA]</scope>
    <source>
        <strain evidence="2">DSM 684</strain>
    </source>
</reference>
<dbReference type="RefSeq" id="WP_005997908.1">
    <property type="nucleotide sequence ID" value="NZ_AAEW02000002.1"/>
</dbReference>
<protein>
    <submittedName>
        <fullName evidence="2">Uncharacterized protein</fullName>
    </submittedName>
</protein>
<keyword evidence="1" id="KW-0812">Transmembrane</keyword>
<accession>Q1K3F1</accession>
<comment type="caution">
    <text evidence="2">The sequence shown here is derived from an EMBL/GenBank/DDBJ whole genome shotgun (WGS) entry which is preliminary data.</text>
</comment>
<feature type="transmembrane region" description="Helical" evidence="1">
    <location>
        <begin position="29"/>
        <end position="47"/>
    </location>
</feature>
<reference evidence="2" key="1">
    <citation type="submission" date="2006-05" db="EMBL/GenBank/DDBJ databases">
        <title>Annotation of the draft genome assembly of Desulfuromonas acetoxidans DSM 684.</title>
        <authorList>
            <consortium name="US DOE Joint Genome Institute (JGI-ORNL)"/>
            <person name="Larimer F."/>
            <person name="Land M."/>
            <person name="Hauser L."/>
        </authorList>
    </citation>
    <scope>NUCLEOTIDE SEQUENCE [LARGE SCALE GENOMIC DNA]</scope>
    <source>
        <strain evidence="2">DSM 684</strain>
    </source>
</reference>
<keyword evidence="1" id="KW-0472">Membrane</keyword>
<dbReference type="PANTHER" id="PTHR33507:SF3">
    <property type="entry name" value="INNER MEMBRANE PROTEIN YBBJ"/>
    <property type="match status" value="1"/>
</dbReference>
<dbReference type="GO" id="GO:0005886">
    <property type="term" value="C:plasma membrane"/>
    <property type="evidence" value="ECO:0007669"/>
    <property type="project" value="TreeGrafter"/>
</dbReference>
<dbReference type="PANTHER" id="PTHR33507">
    <property type="entry name" value="INNER MEMBRANE PROTEIN YBBJ"/>
    <property type="match status" value="1"/>
</dbReference>
<organism evidence="2 3">
    <name type="scientific">Desulfuromonas acetoxidans (strain DSM 684 / 11070)</name>
    <dbReference type="NCBI Taxonomy" id="281689"/>
    <lineage>
        <taxon>Bacteria</taxon>
        <taxon>Pseudomonadati</taxon>
        <taxon>Thermodesulfobacteriota</taxon>
        <taxon>Desulfuromonadia</taxon>
        <taxon>Desulfuromonadales</taxon>
        <taxon>Desulfuromonadaceae</taxon>
        <taxon>Desulfuromonas</taxon>
    </lineage>
</organism>
<keyword evidence="3" id="KW-1185">Reference proteome</keyword>
<evidence type="ECO:0000256" key="1">
    <source>
        <dbReference type="SAM" id="Phobius"/>
    </source>
</evidence>
<proteinExistence type="predicted"/>
<dbReference type="Gene3D" id="2.40.50.140">
    <property type="entry name" value="Nucleic acid-binding proteins"/>
    <property type="match status" value="1"/>
</dbReference>
<dbReference type="InterPro" id="IPR052165">
    <property type="entry name" value="Membrane_assoc_protease"/>
</dbReference>
<sequence>MESLLTPWLLWFVAGVALALFELAVPGFILIFFGVGCIVVSGVLLVVDLTVTEQVWLFVAATIVSLLALRRYAMRVFSGSQDVNPEDQLIEQPQGTGKVVDRITPQAPGRVAYRGSFWDAVSTATLEPETMVKVNGYAQNSRTVLNVEPLDSAE</sequence>
<name>Q1K3F1_DESA6</name>
<gene>
    <name evidence="2" type="ORF">Dace_2889</name>
</gene>
<evidence type="ECO:0000313" key="3">
    <source>
        <dbReference type="Proteomes" id="UP000005695"/>
    </source>
</evidence>
<dbReference type="InterPro" id="IPR012340">
    <property type="entry name" value="NA-bd_OB-fold"/>
</dbReference>
<dbReference type="OrthoDB" id="5432219at2"/>
<evidence type="ECO:0000313" key="2">
    <source>
        <dbReference type="EMBL" id="EAT17023.1"/>
    </source>
</evidence>
<dbReference type="Proteomes" id="UP000005695">
    <property type="component" value="Unassembled WGS sequence"/>
</dbReference>